<dbReference type="PANTHER" id="PTHR48111">
    <property type="entry name" value="REGULATOR OF RPOS"/>
    <property type="match status" value="1"/>
</dbReference>
<keyword evidence="10" id="KW-1185">Reference proteome</keyword>
<gene>
    <name evidence="9" type="ORF">FD33_GL000087</name>
</gene>
<dbReference type="GO" id="GO:0000976">
    <property type="term" value="F:transcription cis-regulatory region binding"/>
    <property type="evidence" value="ECO:0007669"/>
    <property type="project" value="TreeGrafter"/>
</dbReference>
<dbReference type="InterPro" id="IPR036388">
    <property type="entry name" value="WH-like_DNA-bd_sf"/>
</dbReference>
<dbReference type="GO" id="GO:0005829">
    <property type="term" value="C:cytosol"/>
    <property type="evidence" value="ECO:0007669"/>
    <property type="project" value="TreeGrafter"/>
</dbReference>
<dbReference type="InterPro" id="IPR001867">
    <property type="entry name" value="OmpR/PhoB-type_DNA-bd"/>
</dbReference>
<dbReference type="AlphaFoldDB" id="A0A0R1PE41"/>
<feature type="DNA-binding region" description="OmpR/PhoB-type" evidence="7">
    <location>
        <begin position="139"/>
        <end position="238"/>
    </location>
</feature>
<dbReference type="PROSITE" id="PS51755">
    <property type="entry name" value="OMPR_PHOB"/>
    <property type="match status" value="1"/>
</dbReference>
<evidence type="ECO:0000313" key="10">
    <source>
        <dbReference type="Proteomes" id="UP000051908"/>
    </source>
</evidence>
<dbReference type="GO" id="GO:0006355">
    <property type="term" value="P:regulation of DNA-templated transcription"/>
    <property type="evidence" value="ECO:0007669"/>
    <property type="project" value="InterPro"/>
</dbReference>
<evidence type="ECO:0000256" key="2">
    <source>
        <dbReference type="ARBA" id="ARBA00023012"/>
    </source>
</evidence>
<dbReference type="SUPFAM" id="SSF52172">
    <property type="entry name" value="CheY-like"/>
    <property type="match status" value="1"/>
</dbReference>
<keyword evidence="6" id="KW-0804">Transcription</keyword>
<feature type="domain" description="OmpR/PhoB-type" evidence="8">
    <location>
        <begin position="139"/>
        <end position="238"/>
    </location>
</feature>
<dbReference type="Proteomes" id="UP000051908">
    <property type="component" value="Unassembled WGS sequence"/>
</dbReference>
<dbReference type="InterPro" id="IPR039420">
    <property type="entry name" value="WalR-like"/>
</dbReference>
<accession>A0A0R1PE41</accession>
<dbReference type="PATRIC" id="fig|1122151.5.peg.89"/>
<comment type="caution">
    <text evidence="9">The sequence shown here is derived from an EMBL/GenBank/DDBJ whole genome shotgun (WGS) entry which is preliminary data.</text>
</comment>
<evidence type="ECO:0000256" key="1">
    <source>
        <dbReference type="ARBA" id="ARBA00022553"/>
    </source>
</evidence>
<evidence type="ECO:0000256" key="4">
    <source>
        <dbReference type="ARBA" id="ARBA00023125"/>
    </source>
</evidence>
<keyword evidence="1" id="KW-0597">Phosphoprotein</keyword>
<dbReference type="InterPro" id="IPR011006">
    <property type="entry name" value="CheY-like_superfamily"/>
</dbReference>
<dbReference type="Pfam" id="PF00486">
    <property type="entry name" value="Trans_reg_C"/>
    <property type="match status" value="1"/>
</dbReference>
<dbReference type="GO" id="GO:0000156">
    <property type="term" value="F:phosphorelay response regulator activity"/>
    <property type="evidence" value="ECO:0007669"/>
    <property type="project" value="TreeGrafter"/>
</dbReference>
<evidence type="ECO:0000256" key="6">
    <source>
        <dbReference type="ARBA" id="ARBA00023163"/>
    </source>
</evidence>
<keyword evidence="4 7" id="KW-0238">DNA-binding</keyword>
<keyword evidence="3" id="KW-0805">Transcription regulation</keyword>
<organism evidence="9 10">
    <name type="scientific">Companilactobacillus paralimentarius DSM 13238 = JCM 10415</name>
    <dbReference type="NCBI Taxonomy" id="1122151"/>
    <lineage>
        <taxon>Bacteria</taxon>
        <taxon>Bacillati</taxon>
        <taxon>Bacillota</taxon>
        <taxon>Bacilli</taxon>
        <taxon>Lactobacillales</taxon>
        <taxon>Lactobacillaceae</taxon>
        <taxon>Companilactobacillus</taxon>
    </lineage>
</organism>
<name>A0A0R1PE41_9LACO</name>
<evidence type="ECO:0000313" key="9">
    <source>
        <dbReference type="EMBL" id="KRL30717.1"/>
    </source>
</evidence>
<evidence type="ECO:0000259" key="8">
    <source>
        <dbReference type="PROSITE" id="PS51755"/>
    </source>
</evidence>
<proteinExistence type="predicted"/>
<evidence type="ECO:0000256" key="5">
    <source>
        <dbReference type="ARBA" id="ARBA00023159"/>
    </source>
</evidence>
<keyword evidence="5" id="KW-0010">Activator</keyword>
<keyword evidence="2" id="KW-0902">Two-component regulatory system</keyword>
<dbReference type="SMART" id="SM00862">
    <property type="entry name" value="Trans_reg_C"/>
    <property type="match status" value="1"/>
</dbReference>
<dbReference type="CDD" id="cd00383">
    <property type="entry name" value="trans_reg_C"/>
    <property type="match status" value="1"/>
</dbReference>
<dbReference type="FunFam" id="1.10.10.10:FF:000018">
    <property type="entry name" value="DNA-binding response regulator ResD"/>
    <property type="match status" value="1"/>
</dbReference>
<dbReference type="Gene3D" id="1.10.10.10">
    <property type="entry name" value="Winged helix-like DNA-binding domain superfamily/Winged helix DNA-binding domain"/>
    <property type="match status" value="1"/>
</dbReference>
<dbReference type="SUPFAM" id="SSF46894">
    <property type="entry name" value="C-terminal effector domain of the bipartite response regulators"/>
    <property type="match status" value="1"/>
</dbReference>
<dbReference type="Gene3D" id="3.40.50.2300">
    <property type="match status" value="1"/>
</dbReference>
<dbReference type="OrthoDB" id="1779039at2"/>
<dbReference type="GO" id="GO:0032993">
    <property type="term" value="C:protein-DNA complex"/>
    <property type="evidence" value="ECO:0007669"/>
    <property type="project" value="TreeGrafter"/>
</dbReference>
<dbReference type="PANTHER" id="PTHR48111:SF1">
    <property type="entry name" value="TWO-COMPONENT RESPONSE REGULATOR ORR33"/>
    <property type="match status" value="1"/>
</dbReference>
<reference evidence="9 10" key="1">
    <citation type="journal article" date="2015" name="Genome Announc.">
        <title>Expanding the biotechnology potential of lactobacilli through comparative genomics of 213 strains and associated genera.</title>
        <authorList>
            <person name="Sun Z."/>
            <person name="Harris H.M."/>
            <person name="McCann A."/>
            <person name="Guo C."/>
            <person name="Argimon S."/>
            <person name="Zhang W."/>
            <person name="Yang X."/>
            <person name="Jeffery I.B."/>
            <person name="Cooney J.C."/>
            <person name="Kagawa T.F."/>
            <person name="Liu W."/>
            <person name="Song Y."/>
            <person name="Salvetti E."/>
            <person name="Wrobel A."/>
            <person name="Rasinkangas P."/>
            <person name="Parkhill J."/>
            <person name="Rea M.C."/>
            <person name="O'Sullivan O."/>
            <person name="Ritari J."/>
            <person name="Douillard F.P."/>
            <person name="Paul Ross R."/>
            <person name="Yang R."/>
            <person name="Briner A.E."/>
            <person name="Felis G.E."/>
            <person name="de Vos W.M."/>
            <person name="Barrangou R."/>
            <person name="Klaenhammer T.R."/>
            <person name="Caufield P.W."/>
            <person name="Cui Y."/>
            <person name="Zhang H."/>
            <person name="O'Toole P.W."/>
        </authorList>
    </citation>
    <scope>NUCLEOTIDE SEQUENCE [LARGE SCALE GENOMIC DNA]</scope>
    <source>
        <strain evidence="9 10">DSM 13238</strain>
    </source>
</reference>
<protein>
    <submittedName>
        <fullName evidence="9">Two-component response regulator</fullName>
    </submittedName>
</protein>
<evidence type="ECO:0000256" key="3">
    <source>
        <dbReference type="ARBA" id="ARBA00023015"/>
    </source>
</evidence>
<dbReference type="InterPro" id="IPR016032">
    <property type="entry name" value="Sig_transdc_resp-reg_C-effctor"/>
</dbReference>
<sequence length="254" mass="29718">MQPLVLLSNKLSLFIEINGYFNNQGWFIRNVTDPNEVEKLVENEDVAGLLWDSSITSMSQSLKILKSLRSKISGPIIVLAPAKDKKRRSLFYNINIDSFITRPFEYPELVAKVKQLFWVYDRFSITNDLKKSKKQEYRTETVKYNDIVIDFKHYRVTHRGYDIGLTPKEFSLFWYLVQHRGKVLSRDQLLEGVWGYDSAGSSRTVDIHISHLRDKLAEKSETKNCIKTVRGFGYVLDNQYPFENFNNKLATWTK</sequence>
<evidence type="ECO:0000256" key="7">
    <source>
        <dbReference type="PROSITE-ProRule" id="PRU01091"/>
    </source>
</evidence>
<dbReference type="RefSeq" id="WP_056955877.1">
    <property type="nucleotide sequence ID" value="NZ_AZES01000081.1"/>
</dbReference>
<dbReference type="EMBL" id="AZES01000081">
    <property type="protein sequence ID" value="KRL30717.1"/>
    <property type="molecule type" value="Genomic_DNA"/>
</dbReference>
<dbReference type="GeneID" id="96668166"/>